<proteinExistence type="predicted"/>
<gene>
    <name evidence="1" type="ORF">GM173_02940</name>
</gene>
<protein>
    <submittedName>
        <fullName evidence="1">Uncharacterized protein</fullName>
    </submittedName>
</protein>
<dbReference type="EMBL" id="WOFE01000001">
    <property type="protein sequence ID" value="MBM5570532.1"/>
    <property type="molecule type" value="Genomic_DNA"/>
</dbReference>
<comment type="caution">
    <text evidence="1">The sequence shown here is derived from an EMBL/GenBank/DDBJ whole genome shotgun (WGS) entry which is preliminary data.</text>
</comment>
<organism evidence="1 2">
    <name type="scientific">Deefgea chitinilytica</name>
    <dbReference type="NCBI Taxonomy" id="570276"/>
    <lineage>
        <taxon>Bacteria</taxon>
        <taxon>Pseudomonadati</taxon>
        <taxon>Pseudomonadota</taxon>
        <taxon>Betaproteobacteria</taxon>
        <taxon>Neisseriales</taxon>
        <taxon>Chitinibacteraceae</taxon>
        <taxon>Deefgea</taxon>
    </lineage>
</organism>
<evidence type="ECO:0000313" key="1">
    <source>
        <dbReference type="EMBL" id="MBM5570532.1"/>
    </source>
</evidence>
<keyword evidence="2" id="KW-1185">Reference proteome</keyword>
<dbReference type="RefSeq" id="WP_203569826.1">
    <property type="nucleotide sequence ID" value="NZ_WOFE01000001.1"/>
</dbReference>
<reference evidence="1 2" key="1">
    <citation type="submission" date="2019-11" db="EMBL/GenBank/DDBJ databases">
        <title>Novel Deefgea species.</title>
        <authorList>
            <person name="Han J.-H."/>
        </authorList>
    </citation>
    <scope>NUCLEOTIDE SEQUENCE [LARGE SCALE GENOMIC DNA]</scope>
    <source>
        <strain evidence="1 2">LMG 24817</strain>
    </source>
</reference>
<sequence length="51" mass="5536">MNLIKSISNLFGKKSKSGTGAAATAEVKAARSVELNMPNAKVKRRKQKRGY</sequence>
<evidence type="ECO:0000313" key="2">
    <source>
        <dbReference type="Proteomes" id="UP001195660"/>
    </source>
</evidence>
<dbReference type="Proteomes" id="UP001195660">
    <property type="component" value="Unassembled WGS sequence"/>
</dbReference>
<name>A0ABS2C926_9NEIS</name>
<accession>A0ABS2C926</accession>